<keyword evidence="2 4" id="KW-0238">DNA-binding</keyword>
<dbReference type="Proteomes" id="UP001589532">
    <property type="component" value="Unassembled WGS sequence"/>
</dbReference>
<evidence type="ECO:0000256" key="5">
    <source>
        <dbReference type="SAM" id="MobiDB-lite"/>
    </source>
</evidence>
<dbReference type="Pfam" id="PF00440">
    <property type="entry name" value="TetR_N"/>
    <property type="match status" value="1"/>
</dbReference>
<evidence type="ECO:0000256" key="2">
    <source>
        <dbReference type="ARBA" id="ARBA00023125"/>
    </source>
</evidence>
<dbReference type="PROSITE" id="PS50977">
    <property type="entry name" value="HTH_TETR_2"/>
    <property type="match status" value="1"/>
</dbReference>
<evidence type="ECO:0000259" key="6">
    <source>
        <dbReference type="PROSITE" id="PS50977"/>
    </source>
</evidence>
<sequence length="220" mass="23568">MSPRKSVAEALSTRAAILDRSVAIASAEGLEGLTIGRLAGDLGMSKAGVLGHFGSKEALQLAVLARAGEVFRAEVWEPAIPAAPGLARLRVLCEAWISYLEREVFPGGCFFVAAAHEFDGRPGPVRDAVESRFDAWRGRLRKEAGRAVDAGELPERTDPGQLVFDLLGTAMALNHAIQLHRDPRAPELARRTVQARLGRPAAATGQVRRDPPEPATDPAR</sequence>
<proteinExistence type="predicted"/>
<accession>A0ABV5RS25</accession>
<evidence type="ECO:0000256" key="1">
    <source>
        <dbReference type="ARBA" id="ARBA00023015"/>
    </source>
</evidence>
<dbReference type="Pfam" id="PF16925">
    <property type="entry name" value="TetR_C_13"/>
    <property type="match status" value="1"/>
</dbReference>
<dbReference type="RefSeq" id="WP_345001621.1">
    <property type="nucleotide sequence ID" value="NZ_BAAAXV010000009.1"/>
</dbReference>
<dbReference type="InterPro" id="IPR009057">
    <property type="entry name" value="Homeodomain-like_sf"/>
</dbReference>
<dbReference type="InterPro" id="IPR001647">
    <property type="entry name" value="HTH_TetR"/>
</dbReference>
<dbReference type="EMBL" id="JBHMBW010000002">
    <property type="protein sequence ID" value="MFB9622199.1"/>
    <property type="molecule type" value="Genomic_DNA"/>
</dbReference>
<gene>
    <name evidence="7" type="ORF">ACFFSA_03820</name>
</gene>
<protein>
    <submittedName>
        <fullName evidence="7">TetR/AcrR family transcriptional regulator</fullName>
    </submittedName>
</protein>
<evidence type="ECO:0000313" key="7">
    <source>
        <dbReference type="EMBL" id="MFB9622199.1"/>
    </source>
</evidence>
<evidence type="ECO:0000313" key="8">
    <source>
        <dbReference type="Proteomes" id="UP001589532"/>
    </source>
</evidence>
<comment type="caution">
    <text evidence="7">The sequence shown here is derived from an EMBL/GenBank/DDBJ whole genome shotgun (WGS) entry which is preliminary data.</text>
</comment>
<evidence type="ECO:0000256" key="4">
    <source>
        <dbReference type="PROSITE-ProRule" id="PRU00335"/>
    </source>
</evidence>
<feature type="DNA-binding region" description="H-T-H motif" evidence="4">
    <location>
        <begin position="34"/>
        <end position="53"/>
    </location>
</feature>
<keyword evidence="3" id="KW-0804">Transcription</keyword>
<dbReference type="SUPFAM" id="SSF46689">
    <property type="entry name" value="Homeodomain-like"/>
    <property type="match status" value="1"/>
</dbReference>
<evidence type="ECO:0000256" key="3">
    <source>
        <dbReference type="ARBA" id="ARBA00023163"/>
    </source>
</evidence>
<feature type="domain" description="HTH tetR-type" evidence="6">
    <location>
        <begin position="11"/>
        <end position="71"/>
    </location>
</feature>
<dbReference type="Gene3D" id="1.10.357.10">
    <property type="entry name" value="Tetracycline Repressor, domain 2"/>
    <property type="match status" value="1"/>
</dbReference>
<dbReference type="PANTHER" id="PTHR47506">
    <property type="entry name" value="TRANSCRIPTIONAL REGULATORY PROTEIN"/>
    <property type="match status" value="1"/>
</dbReference>
<dbReference type="InterPro" id="IPR011075">
    <property type="entry name" value="TetR_C"/>
</dbReference>
<dbReference type="Gene3D" id="1.10.10.60">
    <property type="entry name" value="Homeodomain-like"/>
    <property type="match status" value="1"/>
</dbReference>
<keyword evidence="1" id="KW-0805">Transcription regulation</keyword>
<dbReference type="SUPFAM" id="SSF48498">
    <property type="entry name" value="Tetracyclin repressor-like, C-terminal domain"/>
    <property type="match status" value="1"/>
</dbReference>
<reference evidence="7 8" key="1">
    <citation type="submission" date="2024-09" db="EMBL/GenBank/DDBJ databases">
        <authorList>
            <person name="Sun Q."/>
            <person name="Mori K."/>
        </authorList>
    </citation>
    <scope>NUCLEOTIDE SEQUENCE [LARGE SCALE GENOMIC DNA]</scope>
    <source>
        <strain evidence="7 8">JCM 3143</strain>
    </source>
</reference>
<keyword evidence="8" id="KW-1185">Reference proteome</keyword>
<dbReference type="InterPro" id="IPR036271">
    <property type="entry name" value="Tet_transcr_reg_TetR-rel_C_sf"/>
</dbReference>
<dbReference type="PANTHER" id="PTHR47506:SF6">
    <property type="entry name" value="HTH-TYPE TRANSCRIPTIONAL REPRESSOR NEMR"/>
    <property type="match status" value="1"/>
</dbReference>
<name>A0ABV5RS25_9ACTN</name>
<feature type="region of interest" description="Disordered" evidence="5">
    <location>
        <begin position="195"/>
        <end position="220"/>
    </location>
</feature>
<organism evidence="7 8">
    <name type="scientific">Nonomuraea helvata</name>
    <dbReference type="NCBI Taxonomy" id="37484"/>
    <lineage>
        <taxon>Bacteria</taxon>
        <taxon>Bacillati</taxon>
        <taxon>Actinomycetota</taxon>
        <taxon>Actinomycetes</taxon>
        <taxon>Streptosporangiales</taxon>
        <taxon>Streptosporangiaceae</taxon>
        <taxon>Nonomuraea</taxon>
    </lineage>
</organism>